<evidence type="ECO:0000256" key="1">
    <source>
        <dbReference type="ARBA" id="ARBA00022490"/>
    </source>
</evidence>
<dbReference type="GO" id="GO:0003700">
    <property type="term" value="F:DNA-binding transcription factor activity"/>
    <property type="evidence" value="ECO:0007669"/>
    <property type="project" value="InterPro"/>
</dbReference>
<name>A0AAJ6BFC1_9BACT</name>
<gene>
    <name evidence="6" type="ORF">P0Y53_20970</name>
</gene>
<keyword evidence="2" id="KW-0805">Transcription regulation</keyword>
<dbReference type="Proteomes" id="UP001220610">
    <property type="component" value="Chromosome"/>
</dbReference>
<dbReference type="InterPro" id="IPR054015">
    <property type="entry name" value="ExsA-like_N"/>
</dbReference>
<dbReference type="SMART" id="SM00342">
    <property type="entry name" value="HTH_ARAC"/>
    <property type="match status" value="1"/>
</dbReference>
<dbReference type="Pfam" id="PF22200">
    <property type="entry name" value="ExsA_N"/>
    <property type="match status" value="1"/>
</dbReference>
<evidence type="ECO:0000313" key="6">
    <source>
        <dbReference type="EMBL" id="WEK34968.1"/>
    </source>
</evidence>
<dbReference type="InterPro" id="IPR009057">
    <property type="entry name" value="Homeodomain-like_sf"/>
</dbReference>
<dbReference type="PANTHER" id="PTHR46796">
    <property type="entry name" value="HTH-TYPE TRANSCRIPTIONAL ACTIVATOR RHAS-RELATED"/>
    <property type="match status" value="1"/>
</dbReference>
<evidence type="ECO:0000256" key="3">
    <source>
        <dbReference type="ARBA" id="ARBA00023125"/>
    </source>
</evidence>
<dbReference type="PANTHER" id="PTHR46796:SF13">
    <property type="entry name" value="HTH-TYPE TRANSCRIPTIONAL ACTIVATOR RHAS"/>
    <property type="match status" value="1"/>
</dbReference>
<organism evidence="6 7">
    <name type="scientific">Candidatus Pseudobacter hemicellulosilyticus</name>
    <dbReference type="NCBI Taxonomy" id="3121375"/>
    <lineage>
        <taxon>Bacteria</taxon>
        <taxon>Pseudomonadati</taxon>
        <taxon>Bacteroidota</taxon>
        <taxon>Chitinophagia</taxon>
        <taxon>Chitinophagales</taxon>
        <taxon>Chitinophagaceae</taxon>
        <taxon>Pseudobacter</taxon>
    </lineage>
</organism>
<dbReference type="InterPro" id="IPR050204">
    <property type="entry name" value="AraC_XylS_family_regulators"/>
</dbReference>
<dbReference type="AlphaFoldDB" id="A0AAJ6BFC1"/>
<dbReference type="SUPFAM" id="SSF46689">
    <property type="entry name" value="Homeodomain-like"/>
    <property type="match status" value="1"/>
</dbReference>
<reference evidence="6" key="1">
    <citation type="submission" date="2023-03" db="EMBL/GenBank/DDBJ databases">
        <title>Andean soil-derived lignocellulolytic bacterial consortium as a source of novel taxa and putative plastic-active enzymes.</title>
        <authorList>
            <person name="Diaz-Garcia L."/>
            <person name="Chuvochina M."/>
            <person name="Feuerriegel G."/>
            <person name="Bunk B."/>
            <person name="Sproer C."/>
            <person name="Streit W.R."/>
            <person name="Rodriguez L.M."/>
            <person name="Overmann J."/>
            <person name="Jimenez D.J."/>
        </authorList>
    </citation>
    <scope>NUCLEOTIDE SEQUENCE</scope>
    <source>
        <strain evidence="6">MAG 7</strain>
    </source>
</reference>
<dbReference type="SUPFAM" id="SSF51215">
    <property type="entry name" value="Regulatory protein AraC"/>
    <property type="match status" value="1"/>
</dbReference>
<protein>
    <submittedName>
        <fullName evidence="6">Helix-turn-helix domain-containing protein</fullName>
    </submittedName>
</protein>
<evidence type="ECO:0000313" key="7">
    <source>
        <dbReference type="Proteomes" id="UP001220610"/>
    </source>
</evidence>
<dbReference type="Gene3D" id="1.10.10.60">
    <property type="entry name" value="Homeodomain-like"/>
    <property type="match status" value="1"/>
</dbReference>
<accession>A0AAJ6BFC1</accession>
<proteinExistence type="predicted"/>
<keyword evidence="4" id="KW-0804">Transcription</keyword>
<evidence type="ECO:0000259" key="5">
    <source>
        <dbReference type="PROSITE" id="PS01124"/>
    </source>
</evidence>
<dbReference type="InterPro" id="IPR037923">
    <property type="entry name" value="HTH-like"/>
</dbReference>
<feature type="domain" description="HTH araC/xylS-type" evidence="5">
    <location>
        <begin position="171"/>
        <end position="269"/>
    </location>
</feature>
<dbReference type="PROSITE" id="PS01124">
    <property type="entry name" value="HTH_ARAC_FAMILY_2"/>
    <property type="match status" value="1"/>
</dbReference>
<dbReference type="GO" id="GO:0043565">
    <property type="term" value="F:sequence-specific DNA binding"/>
    <property type="evidence" value="ECO:0007669"/>
    <property type="project" value="InterPro"/>
</dbReference>
<dbReference type="EMBL" id="CP119311">
    <property type="protein sequence ID" value="WEK34968.1"/>
    <property type="molecule type" value="Genomic_DNA"/>
</dbReference>
<dbReference type="Pfam" id="PF12833">
    <property type="entry name" value="HTH_18"/>
    <property type="match status" value="1"/>
</dbReference>
<keyword evidence="1" id="KW-0963">Cytoplasm</keyword>
<evidence type="ECO:0000256" key="2">
    <source>
        <dbReference type="ARBA" id="ARBA00023015"/>
    </source>
</evidence>
<dbReference type="InterPro" id="IPR018060">
    <property type="entry name" value="HTH_AraC"/>
</dbReference>
<evidence type="ECO:0000256" key="4">
    <source>
        <dbReference type="ARBA" id="ARBA00023163"/>
    </source>
</evidence>
<keyword evidence="3" id="KW-0238">DNA-binding</keyword>
<sequence length="270" mass="31064">MEHQSRYLSPEIKISSFGDRLFKSEILVDQHMLVWFVSGQTKIVQADTCYHFRSGDIFLVPRNQPATIINYPTDNLPHQTVVMQLSTSRLRDFYQGINSRPAQGDPGRIRSYNSHPLLASCFASLMPYFQLTQPLPEAIAAIKITEAISILRLIDEDIDSLLANFSLPAKTDLVDFMEKHFIFNMPMERFGYLTGRSLTSFKRDFRKAFDSSPRQWLTRKRLELAYHHIKEKKGKPVDVCYEVGFENLSHFSFAFKKHFGYAPTALLTGA</sequence>